<dbReference type="WBParaSite" id="SSTP_0000347950.1">
    <property type="protein sequence ID" value="SSTP_0000347950.1"/>
    <property type="gene ID" value="SSTP_0000347950"/>
</dbReference>
<reference evidence="1" key="1">
    <citation type="submission" date="2015-08" db="UniProtKB">
        <authorList>
            <consortium name="WormBaseParasite"/>
        </authorList>
    </citation>
    <scope>IDENTIFICATION</scope>
</reference>
<evidence type="ECO:0000313" key="1">
    <source>
        <dbReference type="WBParaSite" id="SSTP_0000347950.1"/>
    </source>
</evidence>
<accession>A0A0K0E1W1</accession>
<sequence>MPFIFIAYVVIRIFGYSNDFMSKAVLLSEKLDSDTLAAKQLNREQYNKNRCFVGQSKFSRSIKNDKVEILKKIKEILDDDPQTSIRN</sequence>
<name>A0A0K0E1W1_STRER</name>
<organism evidence="1">
    <name type="scientific">Strongyloides stercoralis</name>
    <name type="common">Threadworm</name>
    <dbReference type="NCBI Taxonomy" id="6248"/>
    <lineage>
        <taxon>Eukaryota</taxon>
        <taxon>Metazoa</taxon>
        <taxon>Ecdysozoa</taxon>
        <taxon>Nematoda</taxon>
        <taxon>Chromadorea</taxon>
        <taxon>Rhabditida</taxon>
        <taxon>Tylenchina</taxon>
        <taxon>Panagrolaimomorpha</taxon>
        <taxon>Strongyloidoidea</taxon>
        <taxon>Strongyloididae</taxon>
        <taxon>Strongyloides</taxon>
    </lineage>
</organism>
<proteinExistence type="predicted"/>
<dbReference type="AlphaFoldDB" id="A0A0K0E1W1"/>
<protein>
    <submittedName>
        <fullName evidence="1">Uncharacterized protein</fullName>
    </submittedName>
</protein>